<keyword evidence="1" id="KW-0521">NADP</keyword>
<sequence length="228" mass="24022">TSVEVEAPGRIAVAKAGGIGIAPMGPGARAAATQAATVLGAAGFAMTEVSDYRALKWSKALLNMLGNATAAILDMSVAEVYANRRLLALERRAFREALAVMRRLGIAPVNLPRYPAALLATAMRTVPTPLLDPILRRVVAGGRGRKPPSLQLDLARGNPRSEGEFLYGAVASAAAALGMAAPVNQALWDILQSITSGQTPWDEFRRQPDRLLAEIASRATSSNEKQLG</sequence>
<protein>
    <submittedName>
        <fullName evidence="4">2-dehydropantoate 2-reductase</fullName>
    </submittedName>
</protein>
<evidence type="ECO:0000256" key="1">
    <source>
        <dbReference type="ARBA" id="ARBA00022857"/>
    </source>
</evidence>
<dbReference type="PANTHER" id="PTHR43765:SF2">
    <property type="entry name" value="2-DEHYDROPANTOATE 2-REDUCTASE"/>
    <property type="match status" value="1"/>
</dbReference>
<dbReference type="Pfam" id="PF08546">
    <property type="entry name" value="ApbA_C"/>
    <property type="match status" value="1"/>
</dbReference>
<dbReference type="PATRIC" id="fig|186479.3.peg.10043"/>
<dbReference type="EMBL" id="LJCR01000755">
    <property type="protein sequence ID" value="KPV51846.1"/>
    <property type="molecule type" value="Genomic_DNA"/>
</dbReference>
<dbReference type="SUPFAM" id="SSF48179">
    <property type="entry name" value="6-phosphogluconate dehydrogenase C-terminal domain-like"/>
    <property type="match status" value="1"/>
</dbReference>
<dbReference type="GO" id="GO:0005737">
    <property type="term" value="C:cytoplasm"/>
    <property type="evidence" value="ECO:0007669"/>
    <property type="project" value="TreeGrafter"/>
</dbReference>
<dbReference type="PANTHER" id="PTHR43765">
    <property type="entry name" value="2-DEHYDROPANTOATE 2-REDUCTASE-RELATED"/>
    <property type="match status" value="1"/>
</dbReference>
<gene>
    <name evidence="4" type="ORF">SE17_18925</name>
</gene>
<feature type="domain" description="Ketopantoate reductase C-terminal" evidence="3">
    <location>
        <begin position="52"/>
        <end position="193"/>
    </location>
</feature>
<comment type="caution">
    <text evidence="4">The sequence shown here is derived from an EMBL/GenBank/DDBJ whole genome shotgun (WGS) entry which is preliminary data.</text>
</comment>
<accession>A0A0P9DFB7</accession>
<keyword evidence="5" id="KW-1185">Reference proteome</keyword>
<dbReference type="InterPro" id="IPR050838">
    <property type="entry name" value="Ketopantoate_reductase"/>
</dbReference>
<evidence type="ECO:0000313" key="5">
    <source>
        <dbReference type="Proteomes" id="UP000050509"/>
    </source>
</evidence>
<dbReference type="InterPro" id="IPR013328">
    <property type="entry name" value="6PGD_dom2"/>
</dbReference>
<feature type="non-terminal residue" evidence="4">
    <location>
        <position position="1"/>
    </location>
</feature>
<dbReference type="GO" id="GO:0050661">
    <property type="term" value="F:NADP binding"/>
    <property type="evidence" value="ECO:0007669"/>
    <property type="project" value="TreeGrafter"/>
</dbReference>
<organism evidence="4 5">
    <name type="scientific">Kouleothrix aurantiaca</name>
    <dbReference type="NCBI Taxonomy" id="186479"/>
    <lineage>
        <taxon>Bacteria</taxon>
        <taxon>Bacillati</taxon>
        <taxon>Chloroflexota</taxon>
        <taxon>Chloroflexia</taxon>
        <taxon>Chloroflexales</taxon>
        <taxon>Roseiflexineae</taxon>
        <taxon>Roseiflexaceae</taxon>
        <taxon>Kouleothrix</taxon>
    </lineage>
</organism>
<dbReference type="InterPro" id="IPR013752">
    <property type="entry name" value="KPA_reductase"/>
</dbReference>
<keyword evidence="2" id="KW-0560">Oxidoreductase</keyword>
<dbReference type="InterPro" id="IPR008927">
    <property type="entry name" value="6-PGluconate_DH-like_C_sf"/>
</dbReference>
<proteinExistence type="predicted"/>
<dbReference type="Proteomes" id="UP000050509">
    <property type="component" value="Unassembled WGS sequence"/>
</dbReference>
<evidence type="ECO:0000313" key="4">
    <source>
        <dbReference type="EMBL" id="KPV51846.1"/>
    </source>
</evidence>
<dbReference type="GO" id="GO:0008677">
    <property type="term" value="F:2-dehydropantoate 2-reductase activity"/>
    <property type="evidence" value="ECO:0007669"/>
    <property type="project" value="TreeGrafter"/>
</dbReference>
<dbReference type="AlphaFoldDB" id="A0A0P9DFB7"/>
<evidence type="ECO:0000259" key="3">
    <source>
        <dbReference type="Pfam" id="PF08546"/>
    </source>
</evidence>
<dbReference type="Gene3D" id="1.10.1040.10">
    <property type="entry name" value="N-(1-d-carboxylethyl)-l-norvaline Dehydrogenase, domain 2"/>
    <property type="match status" value="1"/>
</dbReference>
<reference evidence="4 5" key="1">
    <citation type="submission" date="2015-09" db="EMBL/GenBank/DDBJ databases">
        <title>Draft genome sequence of Kouleothrix aurantiaca JCM 19913.</title>
        <authorList>
            <person name="Hemp J."/>
        </authorList>
    </citation>
    <scope>NUCLEOTIDE SEQUENCE [LARGE SCALE GENOMIC DNA]</scope>
    <source>
        <strain evidence="4 5">COM-B</strain>
    </source>
</reference>
<evidence type="ECO:0000256" key="2">
    <source>
        <dbReference type="ARBA" id="ARBA00023002"/>
    </source>
</evidence>
<name>A0A0P9DFB7_9CHLR</name>